<proteinExistence type="predicted"/>
<feature type="compositionally biased region" description="Basic and acidic residues" evidence="1">
    <location>
        <begin position="196"/>
        <end position="207"/>
    </location>
</feature>
<feature type="compositionally biased region" description="Acidic residues" evidence="1">
    <location>
        <begin position="13"/>
        <end position="22"/>
    </location>
</feature>
<dbReference type="AlphaFoldDB" id="A0A2V1K4T0"/>
<feature type="region of interest" description="Disordered" evidence="1">
    <location>
        <begin position="1"/>
        <end position="32"/>
    </location>
</feature>
<dbReference type="EMBL" id="QETB01000006">
    <property type="protein sequence ID" value="PWF24557.1"/>
    <property type="molecule type" value="Genomic_DNA"/>
</dbReference>
<evidence type="ECO:0000256" key="1">
    <source>
        <dbReference type="SAM" id="MobiDB-lite"/>
    </source>
</evidence>
<gene>
    <name evidence="2" type="ORF">DD236_11030</name>
</gene>
<name>A0A2V1K4T0_9ACTO</name>
<dbReference type="Pfam" id="PF12502">
    <property type="entry name" value="DUF3710"/>
    <property type="match status" value="1"/>
</dbReference>
<keyword evidence="3" id="KW-1185">Reference proteome</keyword>
<feature type="region of interest" description="Disordered" evidence="1">
    <location>
        <begin position="187"/>
        <end position="223"/>
    </location>
</feature>
<dbReference type="InterPro" id="IPR022183">
    <property type="entry name" value="DUF3710"/>
</dbReference>
<dbReference type="OrthoDB" id="8480367at2"/>
<protein>
    <submittedName>
        <fullName evidence="2">DUF3710 domain-containing protein</fullName>
    </submittedName>
</protein>
<reference evidence="3" key="1">
    <citation type="submission" date="2018-05" db="EMBL/GenBank/DDBJ databases">
        <authorList>
            <person name="Li Y."/>
        </authorList>
    </citation>
    <scope>NUCLEOTIDE SEQUENCE [LARGE SCALE GENOMIC DNA]</scope>
    <source>
        <strain evidence="3">sk1b4</strain>
    </source>
</reference>
<comment type="caution">
    <text evidence="2">The sequence shown here is derived from an EMBL/GenBank/DDBJ whole genome shotgun (WGS) entry which is preliminary data.</text>
</comment>
<evidence type="ECO:0000313" key="2">
    <source>
        <dbReference type="EMBL" id="PWF24557.1"/>
    </source>
</evidence>
<dbReference type="RefSeq" id="WP_109094453.1">
    <property type="nucleotide sequence ID" value="NZ_QETB01000006.1"/>
</dbReference>
<evidence type="ECO:0000313" key="3">
    <source>
        <dbReference type="Proteomes" id="UP000245283"/>
    </source>
</evidence>
<sequence length="223" mass="24174">MGIFSRKKGSQASEEEAPETEELIGPLSEEDHPDRGELLDAGALWLPQVEGATVQFSVDKRRKLVLGVVFVKDNSALQLQVFAAPKSAGLWDDIRAELISAIAAQGGQSRQSEGEYGAEVLAVMPAPGANNTKATNRVRYVGIDGPRWLLRATLTGRAATQDEAASKILHEVLDTVVVVRGQTPHPPRELLALSIPRKEGEEKESERPSLSLPERGPEISEVR</sequence>
<organism evidence="2 3">
    <name type="scientific">Ancrocorticia populi</name>
    <dbReference type="NCBI Taxonomy" id="2175228"/>
    <lineage>
        <taxon>Bacteria</taxon>
        <taxon>Bacillati</taxon>
        <taxon>Actinomycetota</taxon>
        <taxon>Actinomycetes</taxon>
        <taxon>Actinomycetales</taxon>
        <taxon>Actinomycetaceae</taxon>
        <taxon>Ancrocorticia</taxon>
    </lineage>
</organism>
<dbReference type="Proteomes" id="UP000245283">
    <property type="component" value="Unassembled WGS sequence"/>
</dbReference>
<accession>A0A2V1K4T0</accession>